<proteinExistence type="inferred from homology"/>
<dbReference type="AlphaFoldDB" id="A0A9W3SIG0"/>
<dbReference type="SUPFAM" id="SSF53649">
    <property type="entry name" value="Alkaline phosphatase-like"/>
    <property type="match status" value="1"/>
</dbReference>
<dbReference type="InterPro" id="IPR001952">
    <property type="entry name" value="Alkaline_phosphatase"/>
</dbReference>
<feature type="binding site" evidence="8">
    <location>
        <position position="55"/>
    </location>
    <ligand>
        <name>Mg(2+)</name>
        <dbReference type="ChEBI" id="CHEBI:18420"/>
    </ligand>
</feature>
<dbReference type="FunFam" id="3.40.720.10:FF:000049">
    <property type="entry name" value="Alkaline phosphatase"/>
    <property type="match status" value="1"/>
</dbReference>
<feature type="binding site" evidence="8">
    <location>
        <position position="287"/>
    </location>
    <ligand>
        <name>Zn(2+)</name>
        <dbReference type="ChEBI" id="CHEBI:29105"/>
        <label>2</label>
    </ligand>
</feature>
<feature type="binding site" evidence="8">
    <location>
        <position position="283"/>
    </location>
    <ligand>
        <name>Zn(2+)</name>
        <dbReference type="ChEBI" id="CHEBI:29105"/>
        <label>2</label>
    </ligand>
</feature>
<keyword evidence="2" id="KW-0597">Phosphoprotein</keyword>
<comment type="cofactor">
    <cofactor evidence="8">
        <name>Zn(2+)</name>
        <dbReference type="ChEBI" id="CHEBI:29105"/>
    </cofactor>
    <text evidence="8">Binds 2 Zn(2+) ions.</text>
</comment>
<feature type="binding site" evidence="8">
    <location>
        <position position="326"/>
    </location>
    <ligand>
        <name>Zn(2+)</name>
        <dbReference type="ChEBI" id="CHEBI:29105"/>
        <label>2</label>
    </ligand>
</feature>
<evidence type="ECO:0000313" key="12">
    <source>
        <dbReference type="Proteomes" id="UP000092743"/>
    </source>
</evidence>
<evidence type="ECO:0000256" key="6">
    <source>
        <dbReference type="ARBA" id="ARBA00022842"/>
    </source>
</evidence>
<feature type="active site" description="Phosphoserine intermediate" evidence="7">
    <location>
        <position position="104"/>
    </location>
</feature>
<keyword evidence="11" id="KW-0614">Plasmid</keyword>
<evidence type="ECO:0000256" key="8">
    <source>
        <dbReference type="PIRSR" id="PIRSR601952-2"/>
    </source>
</evidence>
<dbReference type="RefSeq" id="WP_065486495.1">
    <property type="nucleotide sequence ID" value="NZ_CP015352.1"/>
</dbReference>
<dbReference type="PRINTS" id="PR00113">
    <property type="entry name" value="ALKPHPHTASE"/>
</dbReference>
<comment type="cofactor">
    <cofactor evidence="8">
        <name>Mg(2+)</name>
        <dbReference type="ChEBI" id="CHEBI:18420"/>
    </cofactor>
    <text evidence="8">Binds 1 Mg(2+) ion.</text>
</comment>
<organism evidence="11 12">
    <name type="scientific">Bacillus thuringiensis</name>
    <dbReference type="NCBI Taxonomy" id="1428"/>
    <lineage>
        <taxon>Bacteria</taxon>
        <taxon>Bacillati</taxon>
        <taxon>Bacillota</taxon>
        <taxon>Bacilli</taxon>
        <taxon>Bacillales</taxon>
        <taxon>Bacillaceae</taxon>
        <taxon>Bacillus</taxon>
        <taxon>Bacillus cereus group</taxon>
    </lineage>
</organism>
<comment type="similarity">
    <text evidence="1 9">Belongs to the alkaline phosphatase family.</text>
</comment>
<feature type="binding site" evidence="8">
    <location>
        <position position="55"/>
    </location>
    <ligand>
        <name>Zn(2+)</name>
        <dbReference type="ChEBI" id="CHEBI:29105"/>
        <label>2</label>
    </ligand>
</feature>
<dbReference type="PANTHER" id="PTHR11596:SF5">
    <property type="entry name" value="ALKALINE PHOSPHATASE"/>
    <property type="match status" value="1"/>
</dbReference>
<dbReference type="GO" id="GO:0004035">
    <property type="term" value="F:alkaline phosphatase activity"/>
    <property type="evidence" value="ECO:0007669"/>
    <property type="project" value="UniProtKB-EC"/>
</dbReference>
<dbReference type="PROSITE" id="PS00123">
    <property type="entry name" value="ALKALINE_PHOSPHATASE"/>
    <property type="match status" value="1"/>
</dbReference>
<evidence type="ECO:0000256" key="3">
    <source>
        <dbReference type="ARBA" id="ARBA00022723"/>
    </source>
</evidence>
<sequence>MRNFVKKTWPFAVVVVASLVVTSVATWNVTRSSEVNADEKNSNTKIKNVIVLIGDGMGPSYMTAHRYMKDNPKTFEMESTAFDTYLVGTQKTYSEDEHENITDSASAATAMASGVKTYNAAISVDNDKTAVKTVLEQAKEHGKSTGLVATAEITHATPAAFGAHDIHRDNMDAIANDYFDEKVKGKHKVDVMLGGGRKNFVREDRNLTEEFKKSGYSYVTDREQLLQDKNDQIIGLFAPGGLDKMIDREDNTPSLEEMTQSAIERLNKNKNGFFLMVEGSQIDWAGHDNDIVGAMSEMEDFERAFKTASKFAKKDKQTLVVATADHSTGGLSVGANDAYNFKVEPIKAAKRTPDFMAKEIVKGASVEETLDTYIDLALTSEEIQAIKEVAPSKDVVKIDNAIESIFNKRSITGWTTGGHTGEDVNVYAFGPGKYVFSGVQENTNIAKHIFAIVGGSDPNKGRQ</sequence>
<dbReference type="PANTHER" id="PTHR11596">
    <property type="entry name" value="ALKALINE PHOSPHATASE"/>
    <property type="match status" value="1"/>
</dbReference>
<feature type="binding site" evidence="8">
    <location>
        <position position="325"/>
    </location>
    <ligand>
        <name>Zn(2+)</name>
        <dbReference type="ChEBI" id="CHEBI:29105"/>
        <label>2</label>
    </ligand>
</feature>
<evidence type="ECO:0000256" key="7">
    <source>
        <dbReference type="PIRSR" id="PIRSR601952-1"/>
    </source>
</evidence>
<dbReference type="EC" id="3.1.3.1" evidence="11"/>
<keyword evidence="5 8" id="KW-0862">Zinc</keyword>
<dbReference type="Gene3D" id="3.40.720.10">
    <property type="entry name" value="Alkaline Phosphatase, subunit A"/>
    <property type="match status" value="1"/>
</dbReference>
<keyword evidence="3 8" id="KW-0479">Metal-binding</keyword>
<dbReference type="EMBL" id="CP015352">
    <property type="protein sequence ID" value="ANS51919.1"/>
    <property type="molecule type" value="Genomic_DNA"/>
</dbReference>
<dbReference type="GO" id="GO:0046872">
    <property type="term" value="F:metal ion binding"/>
    <property type="evidence" value="ECO:0007669"/>
    <property type="project" value="UniProtKB-KW"/>
</dbReference>
<feature type="signal peptide" evidence="10">
    <location>
        <begin position="1"/>
        <end position="27"/>
    </location>
</feature>
<keyword evidence="10" id="KW-0732">Signal</keyword>
<evidence type="ECO:0000256" key="2">
    <source>
        <dbReference type="ARBA" id="ARBA00022553"/>
    </source>
</evidence>
<dbReference type="Gene3D" id="1.10.60.40">
    <property type="match status" value="1"/>
</dbReference>
<evidence type="ECO:0000256" key="10">
    <source>
        <dbReference type="SAM" id="SignalP"/>
    </source>
</evidence>
<evidence type="ECO:0000256" key="5">
    <source>
        <dbReference type="ARBA" id="ARBA00022833"/>
    </source>
</evidence>
<dbReference type="Proteomes" id="UP000092743">
    <property type="component" value="Plasmid p142098"/>
</dbReference>
<feature type="chain" id="PRO_5040992401" evidence="10">
    <location>
        <begin position="28"/>
        <end position="463"/>
    </location>
</feature>
<feature type="binding site" evidence="8">
    <location>
        <position position="419"/>
    </location>
    <ligand>
        <name>Zn(2+)</name>
        <dbReference type="ChEBI" id="CHEBI:29105"/>
        <label>2</label>
    </ligand>
</feature>
<dbReference type="SMART" id="SM00098">
    <property type="entry name" value="alkPPc"/>
    <property type="match status" value="1"/>
</dbReference>
<geneLocation type="plasmid" evidence="11 12">
    <name>p142098</name>
</geneLocation>
<keyword evidence="4 11" id="KW-0378">Hydrolase</keyword>
<evidence type="ECO:0000313" key="11">
    <source>
        <dbReference type="EMBL" id="ANS51919.1"/>
    </source>
</evidence>
<feature type="binding site" evidence="8">
    <location>
        <position position="278"/>
    </location>
    <ligand>
        <name>Mg(2+)</name>
        <dbReference type="ChEBI" id="CHEBI:18420"/>
    </ligand>
</feature>
<feature type="binding site" evidence="8">
    <location>
        <position position="157"/>
    </location>
    <ligand>
        <name>Mg(2+)</name>
        <dbReference type="ChEBI" id="CHEBI:18420"/>
    </ligand>
</feature>
<name>A0A9W3SIG0_BACTU</name>
<keyword evidence="6 8" id="KW-0460">Magnesium</keyword>
<gene>
    <name evidence="11" type="primary">phoB_2</name>
    <name evidence="11" type="ORF">BT246_66270</name>
</gene>
<dbReference type="CDD" id="cd16012">
    <property type="entry name" value="ALP"/>
    <property type="match status" value="1"/>
</dbReference>
<reference evidence="11 12" key="1">
    <citation type="submission" date="2016-04" db="EMBL/GenBank/DDBJ databases">
        <title>High quality genome of the nematocidal Bacillus thuringiensis MYBT18246.</title>
        <authorList>
            <person name="Hollensteiner J."/>
            <person name="Poehlein A."/>
            <person name="Sproeer C."/>
            <person name="Bunk B."/>
            <person name="Rosenstiel P."/>
            <person name="Schulenburg H."/>
            <person name="Liesegang H."/>
        </authorList>
    </citation>
    <scope>NUCLEOTIDE SEQUENCE [LARGE SCALE GENOMIC DNA]</scope>
    <source>
        <strain evidence="11 12">MYBT18246</strain>
        <plasmid evidence="11 12">p142098</plasmid>
    </source>
</reference>
<evidence type="ECO:0000256" key="1">
    <source>
        <dbReference type="ARBA" id="ARBA00005984"/>
    </source>
</evidence>
<evidence type="ECO:0000256" key="4">
    <source>
        <dbReference type="ARBA" id="ARBA00022801"/>
    </source>
</evidence>
<feature type="binding site" evidence="8">
    <location>
        <position position="155"/>
    </location>
    <ligand>
        <name>Mg(2+)</name>
        <dbReference type="ChEBI" id="CHEBI:18420"/>
    </ligand>
</feature>
<dbReference type="InterPro" id="IPR018299">
    <property type="entry name" value="Alkaline_phosphatase_AS"/>
</dbReference>
<evidence type="ECO:0000256" key="9">
    <source>
        <dbReference type="RuleBase" id="RU003946"/>
    </source>
</evidence>
<protein>
    <submittedName>
        <fullName evidence="11">Alkaline phosphatase 3</fullName>
        <ecNumber evidence="11">3.1.3.1</ecNumber>
    </submittedName>
</protein>
<dbReference type="InterPro" id="IPR017850">
    <property type="entry name" value="Alkaline_phosphatase_core_sf"/>
</dbReference>
<dbReference type="Pfam" id="PF00245">
    <property type="entry name" value="Alk_phosphatase"/>
    <property type="match status" value="1"/>
</dbReference>
<accession>A0A9W3SIG0</accession>